<dbReference type="Proteomes" id="UP001211005">
    <property type="component" value="Chromosome"/>
</dbReference>
<keyword evidence="2" id="KW-1185">Reference proteome</keyword>
<dbReference type="EMBL" id="CP114767">
    <property type="protein sequence ID" value="WBA43177.1"/>
    <property type="molecule type" value="Genomic_DNA"/>
</dbReference>
<dbReference type="RefSeq" id="WP_269561221.1">
    <property type="nucleotide sequence ID" value="NZ_CP114767.1"/>
</dbReference>
<accession>A0ABY7LUT4</accession>
<proteinExistence type="predicted"/>
<evidence type="ECO:0000313" key="2">
    <source>
        <dbReference type="Proteomes" id="UP001211005"/>
    </source>
</evidence>
<protein>
    <submittedName>
        <fullName evidence="1">Uncharacterized protein</fullName>
    </submittedName>
</protein>
<gene>
    <name evidence="1" type="ORF">O3303_06330</name>
</gene>
<name>A0ABY7LUT4_9BACT</name>
<reference evidence="1 2" key="1">
    <citation type="submission" date="2022-12" db="EMBL/GenBank/DDBJ databases">
        <title>Hymenobacter canadensis sp. nov. isolated from lake water of the Cambridge Bay, Canada.</title>
        <authorList>
            <person name="Kim W.H."/>
            <person name="Lee Y.M."/>
        </authorList>
    </citation>
    <scope>NUCLEOTIDE SEQUENCE [LARGE SCALE GENOMIC DNA]</scope>
    <source>
        <strain evidence="1 2">PAMC 29467</strain>
    </source>
</reference>
<evidence type="ECO:0000313" key="1">
    <source>
        <dbReference type="EMBL" id="WBA43177.1"/>
    </source>
</evidence>
<sequence>MVLIPDLEHEALNLLVELDQPLSWLPDFDLQFNACELTQMPAAKVQQVLVIPTRTHKKERKPLF</sequence>
<organism evidence="1 2">
    <name type="scientific">Hymenobacter canadensis</name>
    <dbReference type="NCBI Taxonomy" id="2999067"/>
    <lineage>
        <taxon>Bacteria</taxon>
        <taxon>Pseudomonadati</taxon>
        <taxon>Bacteroidota</taxon>
        <taxon>Cytophagia</taxon>
        <taxon>Cytophagales</taxon>
        <taxon>Hymenobacteraceae</taxon>
        <taxon>Hymenobacter</taxon>
    </lineage>
</organism>